<feature type="region of interest" description="Disordered" evidence="1">
    <location>
        <begin position="224"/>
        <end position="285"/>
    </location>
</feature>
<feature type="compositionally biased region" description="Acidic residues" evidence="1">
    <location>
        <begin position="247"/>
        <end position="262"/>
    </location>
</feature>
<evidence type="ECO:0000313" key="2">
    <source>
        <dbReference type="EMBL" id="CAD2160828.1"/>
    </source>
</evidence>
<accession>A0A6V7ULN0</accession>
<feature type="compositionally biased region" description="Basic and acidic residues" evidence="1">
    <location>
        <begin position="263"/>
        <end position="280"/>
    </location>
</feature>
<dbReference type="Proteomes" id="UP000580250">
    <property type="component" value="Unassembled WGS sequence"/>
</dbReference>
<proteinExistence type="predicted"/>
<comment type="caution">
    <text evidence="2">The sequence shown here is derived from an EMBL/GenBank/DDBJ whole genome shotgun (WGS) entry which is preliminary data.</text>
</comment>
<evidence type="ECO:0000313" key="3">
    <source>
        <dbReference type="Proteomes" id="UP000580250"/>
    </source>
</evidence>
<sequence length="306" mass="35804">MPILSSSSSSSKTRKYSEQSLANFNRAQFFFNPSHIQPQTDRRCLQRLHIENSFAKLNSFVIFSCGEDKLPAFFKEFYDELLHFEIDPAHSYQLIINSLTYFYSKITWATSVQKCVFEFICEFLGEFHSHLDKKRLIELELVCLLELFMLRYEYKNGNENNIFNILVQIRKTSKGADCHLSGFVNNVIINHFGYTLEPLLRNICDRLNLQVKLYRSSDSLQNISTKRKSSMTSSNQESHTSSIEPTFSEDEELIEEEGNSEDEISKSIEKKRSKSHDKIYKLANKKLKATDKLKIRKKTSRGRRHY</sequence>
<dbReference type="EMBL" id="CAJEWN010000082">
    <property type="protein sequence ID" value="CAD2160828.1"/>
    <property type="molecule type" value="Genomic_DNA"/>
</dbReference>
<gene>
    <name evidence="2" type="ORF">MENT_LOCUS14473</name>
</gene>
<dbReference type="AlphaFoldDB" id="A0A6V7ULN0"/>
<evidence type="ECO:0000256" key="1">
    <source>
        <dbReference type="SAM" id="MobiDB-lite"/>
    </source>
</evidence>
<feature type="compositionally biased region" description="Polar residues" evidence="1">
    <location>
        <begin position="224"/>
        <end position="245"/>
    </location>
</feature>
<protein>
    <submittedName>
        <fullName evidence="2">Uncharacterized protein</fullName>
    </submittedName>
</protein>
<organism evidence="2 3">
    <name type="scientific">Meloidogyne enterolobii</name>
    <name type="common">Root-knot nematode worm</name>
    <name type="synonym">Meloidogyne mayaguensis</name>
    <dbReference type="NCBI Taxonomy" id="390850"/>
    <lineage>
        <taxon>Eukaryota</taxon>
        <taxon>Metazoa</taxon>
        <taxon>Ecdysozoa</taxon>
        <taxon>Nematoda</taxon>
        <taxon>Chromadorea</taxon>
        <taxon>Rhabditida</taxon>
        <taxon>Tylenchina</taxon>
        <taxon>Tylenchomorpha</taxon>
        <taxon>Tylenchoidea</taxon>
        <taxon>Meloidogynidae</taxon>
        <taxon>Meloidogyninae</taxon>
        <taxon>Meloidogyne</taxon>
    </lineage>
</organism>
<name>A0A6V7ULN0_MELEN</name>
<reference evidence="2 3" key="1">
    <citation type="submission" date="2020-08" db="EMBL/GenBank/DDBJ databases">
        <authorList>
            <person name="Koutsovoulos G."/>
            <person name="Danchin GJ E."/>
        </authorList>
    </citation>
    <scope>NUCLEOTIDE SEQUENCE [LARGE SCALE GENOMIC DNA]</scope>
</reference>